<dbReference type="EMBL" id="PTIX01000008">
    <property type="protein sequence ID" value="PPK67188.1"/>
    <property type="molecule type" value="Genomic_DNA"/>
</dbReference>
<dbReference type="Gene3D" id="3.10.180.10">
    <property type="entry name" value="2,3-Dihydroxybiphenyl 1,2-Dioxygenase, domain 1"/>
    <property type="match status" value="1"/>
</dbReference>
<dbReference type="SUPFAM" id="SSF54593">
    <property type="entry name" value="Glyoxalase/Bleomycin resistance protein/Dihydroxybiphenyl dioxygenase"/>
    <property type="match status" value="1"/>
</dbReference>
<dbReference type="InterPro" id="IPR029068">
    <property type="entry name" value="Glyas_Bleomycin-R_OHBP_Dase"/>
</dbReference>
<dbReference type="RefSeq" id="WP_104479936.1">
    <property type="nucleotide sequence ID" value="NZ_CP154825.1"/>
</dbReference>
<dbReference type="Gene3D" id="1.25.40.10">
    <property type="entry name" value="Tetratricopeptide repeat domain"/>
    <property type="match status" value="1"/>
</dbReference>
<accession>A0A2S6GPN3</accession>
<evidence type="ECO:0000313" key="2">
    <source>
        <dbReference type="Proteomes" id="UP000239203"/>
    </source>
</evidence>
<gene>
    <name evidence="1" type="ORF">CLV40_108185</name>
</gene>
<sequence>MPVVPILPCASIDDVQAFYTALGFELTYRQLRPNPCLGVRLDDIDIQFAAIPGFHPADSYGSCIVAVPDTAALHERFAAGLRATYGKVPLAGIPRMTRPRPRENGGGGAGFTVIDPGGNWIRIFPTGPTTATTAAQGKLAQALENAVVQADSRGDLPQAAKILDGALARDPDAPVTDRVEALAYRAEVAISLGDPAKAATVVAEIDRIPLTPELRDRLATTLTAVEDLRRDNALPN</sequence>
<dbReference type="InterPro" id="IPR011990">
    <property type="entry name" value="TPR-like_helical_dom_sf"/>
</dbReference>
<reference evidence="1 2" key="1">
    <citation type="submission" date="2018-02" db="EMBL/GenBank/DDBJ databases">
        <title>Genomic Encyclopedia of Archaeal and Bacterial Type Strains, Phase II (KMG-II): from individual species to whole genera.</title>
        <authorList>
            <person name="Goeker M."/>
        </authorList>
    </citation>
    <scope>NUCLEOTIDE SEQUENCE [LARGE SCALE GENOMIC DNA]</scope>
    <source>
        <strain evidence="1 2">YU 961-1</strain>
    </source>
</reference>
<comment type="caution">
    <text evidence="1">The sequence shown here is derived from an EMBL/GenBank/DDBJ whole genome shotgun (WGS) entry which is preliminary data.</text>
</comment>
<proteinExistence type="predicted"/>
<name>A0A2S6GPN3_9PSEU</name>
<dbReference type="SUPFAM" id="SSF48452">
    <property type="entry name" value="TPR-like"/>
    <property type="match status" value="1"/>
</dbReference>
<protein>
    <recommendedName>
        <fullName evidence="3">VOC family protein</fullName>
    </recommendedName>
</protein>
<organism evidence="1 2">
    <name type="scientific">Actinokineospora auranticolor</name>
    <dbReference type="NCBI Taxonomy" id="155976"/>
    <lineage>
        <taxon>Bacteria</taxon>
        <taxon>Bacillati</taxon>
        <taxon>Actinomycetota</taxon>
        <taxon>Actinomycetes</taxon>
        <taxon>Pseudonocardiales</taxon>
        <taxon>Pseudonocardiaceae</taxon>
        <taxon>Actinokineospora</taxon>
    </lineage>
</organism>
<evidence type="ECO:0008006" key="3">
    <source>
        <dbReference type="Google" id="ProtNLM"/>
    </source>
</evidence>
<keyword evidence="2" id="KW-1185">Reference proteome</keyword>
<evidence type="ECO:0000313" key="1">
    <source>
        <dbReference type="EMBL" id="PPK67188.1"/>
    </source>
</evidence>
<dbReference type="Proteomes" id="UP000239203">
    <property type="component" value="Unassembled WGS sequence"/>
</dbReference>
<dbReference type="OrthoDB" id="6624781at2"/>
<dbReference type="AlphaFoldDB" id="A0A2S6GPN3"/>